<reference evidence="1 2" key="1">
    <citation type="submission" date="2013-03" db="EMBL/GenBank/DDBJ databases">
        <title>Whole genome shotgun sequencing of Clostridium sartagoforme AAU1.</title>
        <authorList>
            <person name="Joshi C.G."/>
            <person name="Duggirala S.M."/>
            <person name="Nathani N.M."/>
            <person name="Bhatt V.D."/>
            <person name="Patel A.K."/>
            <person name="Pandya P.R."/>
            <person name="KaPatel J.A."/>
        </authorList>
    </citation>
    <scope>NUCLEOTIDE SEQUENCE [LARGE SCALE GENOMIC DNA]</scope>
    <source>
        <strain evidence="1 2">AAU1</strain>
    </source>
</reference>
<accession>R9BS75</accession>
<organism evidence="1 2">
    <name type="scientific">Clostridium sartagoforme AAU1</name>
    <dbReference type="NCBI Taxonomy" id="1202534"/>
    <lineage>
        <taxon>Bacteria</taxon>
        <taxon>Bacillati</taxon>
        <taxon>Bacillota</taxon>
        <taxon>Clostridia</taxon>
        <taxon>Eubacteriales</taxon>
        <taxon>Clostridiaceae</taxon>
        <taxon>Clostridium</taxon>
    </lineage>
</organism>
<proteinExistence type="predicted"/>
<evidence type="ECO:0000313" key="2">
    <source>
        <dbReference type="Proteomes" id="UP000013988"/>
    </source>
</evidence>
<sequence>MIEEDGYYKIISTNETVNTKAGIFDKCIVVDEFIKTKNALYHMRKYYAPNVGRVLEEWYDGDVITSRIELESIEYNNSSNKEVERSGESIFTGSMRDSNSEKYTIKIFSDNGTYEVQESPSFIGNVGDIVLKGNLQINYNKEGTEDINKITIYLNDEKSNFTLNLNTENFKIISNSKENEPDILIVTNPMSSNLMILQAYYIYNKQLEPILFDNSGHKSKYLNTATFIEQVSDNNFESSVYDNTNGLNYIYEWEFDSEKGVFTNKSSTEIKENINEQTVQSKSITADEAVNKVEEVYGNHLQYQYYGNLEAGEILDGFPTEKFYIINALQDGEILPGGCFYVNMNNGEVYFNGSSGFITRLSDNQTVGRFGELPKDN</sequence>
<comment type="caution">
    <text evidence="1">The sequence shown here is derived from an EMBL/GenBank/DDBJ whole genome shotgun (WGS) entry which is preliminary data.</text>
</comment>
<dbReference type="EMBL" id="ASRV01000254">
    <property type="protein sequence ID" value="EOR19837.1"/>
    <property type="molecule type" value="Genomic_DNA"/>
</dbReference>
<protein>
    <submittedName>
        <fullName evidence="1">Amidase domain-containing protein</fullName>
    </submittedName>
</protein>
<keyword evidence="2" id="KW-1185">Reference proteome</keyword>
<evidence type="ECO:0000313" key="1">
    <source>
        <dbReference type="EMBL" id="EOR19837.1"/>
    </source>
</evidence>
<gene>
    <name evidence="1" type="ORF">A500_19922</name>
</gene>
<name>R9BS75_9CLOT</name>
<dbReference type="AlphaFoldDB" id="R9BS75"/>
<dbReference type="PATRIC" id="fig|1202534.3.peg.3972"/>
<dbReference type="Proteomes" id="UP000013988">
    <property type="component" value="Unassembled WGS sequence"/>
</dbReference>